<proteinExistence type="predicted"/>
<dbReference type="Proteomes" id="UP000248795">
    <property type="component" value="Unassembled WGS sequence"/>
</dbReference>
<accession>A0A2W2BCI8</accession>
<protein>
    <submittedName>
        <fullName evidence="3">Fatty acid desaturase</fullName>
    </submittedName>
</protein>
<evidence type="ECO:0000256" key="1">
    <source>
        <dbReference type="SAM" id="Phobius"/>
    </source>
</evidence>
<gene>
    <name evidence="3" type="ORF">DK847_05770</name>
</gene>
<evidence type="ECO:0000313" key="4">
    <source>
        <dbReference type="Proteomes" id="UP000248795"/>
    </source>
</evidence>
<feature type="domain" description="Fatty acid desaturase" evidence="2">
    <location>
        <begin position="35"/>
        <end position="273"/>
    </location>
</feature>
<keyword evidence="1" id="KW-0812">Transmembrane</keyword>
<feature type="transmembrane region" description="Helical" evidence="1">
    <location>
        <begin position="12"/>
        <end position="30"/>
    </location>
</feature>
<dbReference type="GO" id="GO:0006629">
    <property type="term" value="P:lipid metabolic process"/>
    <property type="evidence" value="ECO:0007669"/>
    <property type="project" value="InterPro"/>
</dbReference>
<dbReference type="InterPro" id="IPR005804">
    <property type="entry name" value="FA_desaturase_dom"/>
</dbReference>
<feature type="transmembrane region" description="Helical" evidence="1">
    <location>
        <begin position="188"/>
        <end position="206"/>
    </location>
</feature>
<keyword evidence="4" id="KW-1185">Reference proteome</keyword>
<keyword evidence="1" id="KW-0472">Membrane</keyword>
<organism evidence="3 4">
    <name type="scientific">Aestuariivirga litoralis</name>
    <dbReference type="NCBI Taxonomy" id="2650924"/>
    <lineage>
        <taxon>Bacteria</taxon>
        <taxon>Pseudomonadati</taxon>
        <taxon>Pseudomonadota</taxon>
        <taxon>Alphaproteobacteria</taxon>
        <taxon>Hyphomicrobiales</taxon>
        <taxon>Aestuariivirgaceae</taxon>
        <taxon>Aestuariivirga</taxon>
    </lineage>
</organism>
<dbReference type="RefSeq" id="WP_111196753.1">
    <property type="nucleotide sequence ID" value="NZ_QKVK01000002.1"/>
</dbReference>
<keyword evidence="1" id="KW-1133">Transmembrane helix</keyword>
<feature type="transmembrane region" description="Helical" evidence="1">
    <location>
        <begin position="36"/>
        <end position="53"/>
    </location>
</feature>
<comment type="caution">
    <text evidence="3">The sequence shown here is derived from an EMBL/GenBank/DDBJ whole genome shotgun (WGS) entry which is preliminary data.</text>
</comment>
<sequence>MVKEYSREIEWPTVALIAATYAVLALVVWFHASLPWWIILPVGAYCAALHASLQHEVLHGHPTGNRLLNEAMIFPTPTFWLPYLRYKQTHLQHHNDQHLTDPRLDPESYYLLPDDWAHVTGVRRVLFEINNTLAGRMLIGPAISIIRFWSAEFRDMLAGNRKTIRAWAWFVPSCAITLWYVVDVCGMPFWQYYMLIAYPGISLALVRSYCEHQAAESVAHRTIIVEASPFWSLLFLNNNLHVAHHTVPALAWYKIPAFYRAERERLIANNNGYTMNGYGEIFARFFLKAKEPVPYPNMDWLKRP</sequence>
<reference evidence="4" key="1">
    <citation type="submission" date="2018-06" db="EMBL/GenBank/DDBJ databases">
        <title>Aestuariibacter litoralis strain KCTC 52945T.</title>
        <authorList>
            <person name="Li X."/>
            <person name="Salam N."/>
            <person name="Li J.-L."/>
            <person name="Chen Y.-M."/>
            <person name="Yang Z.-W."/>
            <person name="Zhang L.-Y."/>
            <person name="Han M.-X."/>
            <person name="Xiao M."/>
            <person name="Li W.-J."/>
        </authorList>
    </citation>
    <scope>NUCLEOTIDE SEQUENCE [LARGE SCALE GENOMIC DNA]</scope>
    <source>
        <strain evidence="4">KCTC 52945</strain>
    </source>
</reference>
<feature type="transmembrane region" description="Helical" evidence="1">
    <location>
        <begin position="164"/>
        <end position="182"/>
    </location>
</feature>
<dbReference type="AlphaFoldDB" id="A0A2W2BCI8"/>
<evidence type="ECO:0000259" key="2">
    <source>
        <dbReference type="Pfam" id="PF00487"/>
    </source>
</evidence>
<name>A0A2W2BCI8_9HYPH</name>
<evidence type="ECO:0000313" key="3">
    <source>
        <dbReference type="EMBL" id="PZF77934.1"/>
    </source>
</evidence>
<dbReference type="Pfam" id="PF00487">
    <property type="entry name" value="FA_desaturase"/>
    <property type="match status" value="1"/>
</dbReference>
<dbReference type="EMBL" id="QKVK01000002">
    <property type="protein sequence ID" value="PZF77934.1"/>
    <property type="molecule type" value="Genomic_DNA"/>
</dbReference>